<evidence type="ECO:0000313" key="2">
    <source>
        <dbReference type="EMBL" id="PNR39379.1"/>
    </source>
</evidence>
<reference evidence="3" key="3">
    <citation type="submission" date="2020-12" db="UniProtKB">
        <authorList>
            <consortium name="EnsemblPlants"/>
        </authorList>
    </citation>
    <scope>IDENTIFICATION</scope>
</reference>
<dbReference type="GeneID" id="112292698"/>
<dbReference type="EnsemblPlants" id="Pp3c15_12250V3.1">
    <property type="protein sequence ID" value="Pp3c15_12250V3.1"/>
    <property type="gene ID" value="Pp3c15_12250"/>
</dbReference>
<dbReference type="RefSeq" id="XP_024397212.1">
    <property type="nucleotide sequence ID" value="XM_024541444.2"/>
</dbReference>
<evidence type="ECO:0000313" key="4">
    <source>
        <dbReference type="Proteomes" id="UP000006727"/>
    </source>
</evidence>
<reference evidence="2 4" key="1">
    <citation type="journal article" date="2008" name="Science">
        <title>The Physcomitrella genome reveals evolutionary insights into the conquest of land by plants.</title>
        <authorList>
            <person name="Rensing S."/>
            <person name="Lang D."/>
            <person name="Zimmer A."/>
            <person name="Terry A."/>
            <person name="Salamov A."/>
            <person name="Shapiro H."/>
            <person name="Nishiyama T."/>
            <person name="Perroud P.-F."/>
            <person name="Lindquist E."/>
            <person name="Kamisugi Y."/>
            <person name="Tanahashi T."/>
            <person name="Sakakibara K."/>
            <person name="Fujita T."/>
            <person name="Oishi K."/>
            <person name="Shin-I T."/>
            <person name="Kuroki Y."/>
            <person name="Toyoda A."/>
            <person name="Suzuki Y."/>
            <person name="Hashimoto A."/>
            <person name="Yamaguchi K."/>
            <person name="Sugano A."/>
            <person name="Kohara Y."/>
            <person name="Fujiyama A."/>
            <person name="Anterola A."/>
            <person name="Aoki S."/>
            <person name="Ashton N."/>
            <person name="Barbazuk W.B."/>
            <person name="Barker E."/>
            <person name="Bennetzen J."/>
            <person name="Bezanilla M."/>
            <person name="Blankenship R."/>
            <person name="Cho S.H."/>
            <person name="Dutcher S."/>
            <person name="Estelle M."/>
            <person name="Fawcett J.A."/>
            <person name="Gundlach H."/>
            <person name="Hanada K."/>
            <person name="Heyl A."/>
            <person name="Hicks K.A."/>
            <person name="Hugh J."/>
            <person name="Lohr M."/>
            <person name="Mayer K."/>
            <person name="Melkozernov A."/>
            <person name="Murata T."/>
            <person name="Nelson D."/>
            <person name="Pils B."/>
            <person name="Prigge M."/>
            <person name="Reiss B."/>
            <person name="Renner T."/>
            <person name="Rombauts S."/>
            <person name="Rushton P."/>
            <person name="Sanderfoot A."/>
            <person name="Schween G."/>
            <person name="Shiu S.-H."/>
            <person name="Stueber K."/>
            <person name="Theodoulou F.L."/>
            <person name="Tu H."/>
            <person name="Van de Peer Y."/>
            <person name="Verrier P.J."/>
            <person name="Waters E."/>
            <person name="Wood A."/>
            <person name="Yang L."/>
            <person name="Cove D."/>
            <person name="Cuming A."/>
            <person name="Hasebe M."/>
            <person name="Lucas S."/>
            <person name="Mishler D.B."/>
            <person name="Reski R."/>
            <person name="Grigoriev I."/>
            <person name="Quatrano R.S."/>
            <person name="Boore J.L."/>
        </authorList>
    </citation>
    <scope>NUCLEOTIDE SEQUENCE [LARGE SCALE GENOMIC DNA]</scope>
    <source>
        <strain evidence="3 4">cv. Gransden 2004</strain>
    </source>
</reference>
<name>A9TLF8_PHYPA</name>
<dbReference type="HOGENOM" id="CLU_500043_0_0_1"/>
<sequence>MERTTVYPFTVCYSCYATWRKYAQGLLAQLRACPTCRGAADGFPISFLQKAQKLSDGKMLISKGLNPTIDHVPYTNHTVVEKYDMASIDPNCPNHGKFSRTAWLRKLNTDTAGSVSRPGVKVESRLQIALKARERLKIADKTDGVERPDGESMDTSQLFQLDIEMIDNPLRMVCVHKKHKGENFEPGRQTQIAKPVEKVATSDVKCMSSVLAKKQLRISRVYNQTMGLLSCRTKSPVTQASNCSQEESYVWELESCESNTEQENLNRKREELAFTGGLDDAQINASRSMGFDDVGSRNISFSADHCTPTQAATATSTISRMGKSTPASIQDGTALMQEFQKVGPKQETSKKNIHGCPETYGSQFRVTCLLKGLNKISTDTCNENVKTMEYQEKKLIERVLELETKLKNKISSGSEYFHQENVNARDEITRCAADELGIPPAIKCSKVDDQPATCKKFYLELEKTAERLEKFACTARALQLGLEDQLVYERPAAAKVRLIKAQGVGKKEARDWLLDTAIERAVNSMPQKTDVGRVRHLVQAFESIK</sequence>
<organism evidence="2">
    <name type="scientific">Physcomitrium patens</name>
    <name type="common">Spreading-leaved earth moss</name>
    <name type="synonym">Physcomitrella patens</name>
    <dbReference type="NCBI Taxonomy" id="3218"/>
    <lineage>
        <taxon>Eukaryota</taxon>
        <taxon>Viridiplantae</taxon>
        <taxon>Streptophyta</taxon>
        <taxon>Embryophyta</taxon>
        <taxon>Bryophyta</taxon>
        <taxon>Bryophytina</taxon>
        <taxon>Bryopsida</taxon>
        <taxon>Funariidae</taxon>
        <taxon>Funariales</taxon>
        <taxon>Funariaceae</taxon>
        <taxon>Physcomitrium</taxon>
    </lineage>
</organism>
<dbReference type="OrthoDB" id="10550320at2759"/>
<dbReference type="Pfam" id="PF07839">
    <property type="entry name" value="CaM_binding"/>
    <property type="match status" value="1"/>
</dbReference>
<keyword evidence="4" id="KW-1185">Reference proteome</keyword>
<dbReference type="KEGG" id="ppp:112292698"/>
<protein>
    <recommendedName>
        <fullName evidence="1">Calmodulin-binding domain-containing protein</fullName>
    </recommendedName>
</protein>
<dbReference type="EnsemblPlants" id="Pp3c15_12250V3.2">
    <property type="protein sequence ID" value="Pp3c15_12250V3.2"/>
    <property type="gene ID" value="Pp3c15_12250"/>
</dbReference>
<feature type="domain" description="Calmodulin-binding" evidence="1">
    <location>
        <begin position="490"/>
        <end position="544"/>
    </location>
</feature>
<dbReference type="EMBL" id="ABEU02000015">
    <property type="protein sequence ID" value="PNR39379.1"/>
    <property type="molecule type" value="Genomic_DNA"/>
</dbReference>
<accession>A9TLF8</accession>
<evidence type="ECO:0000313" key="3">
    <source>
        <dbReference type="EnsemblPlants" id="Pp3c15_12250V3.1"/>
    </source>
</evidence>
<dbReference type="Gramene" id="Pp3c15_12250V3.1">
    <property type="protein sequence ID" value="Pp3c15_12250V3.1"/>
    <property type="gene ID" value="Pp3c15_12250"/>
</dbReference>
<gene>
    <name evidence="3" type="primary">LOC112292698</name>
    <name evidence="2" type="ORF">PHYPA_019657</name>
</gene>
<dbReference type="InterPro" id="IPR012417">
    <property type="entry name" value="CaM-bd_dom_pln"/>
</dbReference>
<dbReference type="RefSeq" id="XP_073395380.1">
    <property type="nucleotide sequence ID" value="XM_073539279.1"/>
</dbReference>
<dbReference type="Gramene" id="Pp3c15_12250V3.2">
    <property type="protein sequence ID" value="Pp3c15_12250V3.2"/>
    <property type="gene ID" value="Pp3c15_12250"/>
</dbReference>
<evidence type="ECO:0000259" key="1">
    <source>
        <dbReference type="Pfam" id="PF07839"/>
    </source>
</evidence>
<dbReference type="GO" id="GO:0005516">
    <property type="term" value="F:calmodulin binding"/>
    <property type="evidence" value="ECO:0007669"/>
    <property type="project" value="InterPro"/>
</dbReference>
<proteinExistence type="predicted"/>
<dbReference type="Proteomes" id="UP000006727">
    <property type="component" value="Chromosome 15"/>
</dbReference>
<dbReference type="AlphaFoldDB" id="A9TLF8"/>
<dbReference type="PaxDb" id="3218-PP1S258_32V6.2"/>
<reference evidence="2 4" key="2">
    <citation type="journal article" date="2018" name="Plant J.">
        <title>The Physcomitrella patens chromosome-scale assembly reveals moss genome structure and evolution.</title>
        <authorList>
            <person name="Lang D."/>
            <person name="Ullrich K.K."/>
            <person name="Murat F."/>
            <person name="Fuchs J."/>
            <person name="Jenkins J."/>
            <person name="Haas F.B."/>
            <person name="Piednoel M."/>
            <person name="Gundlach H."/>
            <person name="Van Bel M."/>
            <person name="Meyberg R."/>
            <person name="Vives C."/>
            <person name="Morata J."/>
            <person name="Symeonidi A."/>
            <person name="Hiss M."/>
            <person name="Muchero W."/>
            <person name="Kamisugi Y."/>
            <person name="Saleh O."/>
            <person name="Blanc G."/>
            <person name="Decker E.L."/>
            <person name="van Gessel N."/>
            <person name="Grimwood J."/>
            <person name="Hayes R.D."/>
            <person name="Graham S.W."/>
            <person name="Gunter L.E."/>
            <person name="McDaniel S.F."/>
            <person name="Hoernstein S.N.W."/>
            <person name="Larsson A."/>
            <person name="Li F.W."/>
            <person name="Perroud P.F."/>
            <person name="Phillips J."/>
            <person name="Ranjan P."/>
            <person name="Rokshar D.S."/>
            <person name="Rothfels C.J."/>
            <person name="Schneider L."/>
            <person name="Shu S."/>
            <person name="Stevenson D.W."/>
            <person name="Thummler F."/>
            <person name="Tillich M."/>
            <person name="Villarreal Aguilar J.C."/>
            <person name="Widiez T."/>
            <person name="Wong G.K."/>
            <person name="Wymore A."/>
            <person name="Zhang Y."/>
            <person name="Zimmer A.D."/>
            <person name="Quatrano R.S."/>
            <person name="Mayer K.F.X."/>
            <person name="Goodstein D."/>
            <person name="Casacuberta J.M."/>
            <person name="Vandepoele K."/>
            <person name="Reski R."/>
            <person name="Cuming A.C."/>
            <person name="Tuskan G.A."/>
            <person name="Maumus F."/>
            <person name="Salse J."/>
            <person name="Schmutz J."/>
            <person name="Rensing S.A."/>
        </authorList>
    </citation>
    <scope>NUCLEOTIDE SEQUENCE [LARGE SCALE GENOMIC DNA]</scope>
    <source>
        <strain evidence="3 4">cv. Gransden 2004</strain>
    </source>
</reference>